<keyword evidence="1" id="KW-0732">Signal</keyword>
<feature type="signal peptide" evidence="1">
    <location>
        <begin position="1"/>
        <end position="19"/>
    </location>
</feature>
<protein>
    <submittedName>
        <fullName evidence="2">Uncharacterized protein</fullName>
    </submittedName>
</protein>
<feature type="chain" id="PRO_5002042012" evidence="1">
    <location>
        <begin position="20"/>
        <end position="57"/>
    </location>
</feature>
<evidence type="ECO:0000313" key="2">
    <source>
        <dbReference type="EMBL" id="JAD18989.1"/>
    </source>
</evidence>
<dbReference type="AlphaFoldDB" id="A0A0A8XYA9"/>
<dbReference type="EMBL" id="GBRH01278906">
    <property type="protein sequence ID" value="JAD18989.1"/>
    <property type="molecule type" value="Transcribed_RNA"/>
</dbReference>
<evidence type="ECO:0000256" key="1">
    <source>
        <dbReference type="SAM" id="SignalP"/>
    </source>
</evidence>
<organism evidence="2">
    <name type="scientific">Arundo donax</name>
    <name type="common">Giant reed</name>
    <name type="synonym">Donax arundinaceus</name>
    <dbReference type="NCBI Taxonomy" id="35708"/>
    <lineage>
        <taxon>Eukaryota</taxon>
        <taxon>Viridiplantae</taxon>
        <taxon>Streptophyta</taxon>
        <taxon>Embryophyta</taxon>
        <taxon>Tracheophyta</taxon>
        <taxon>Spermatophyta</taxon>
        <taxon>Magnoliopsida</taxon>
        <taxon>Liliopsida</taxon>
        <taxon>Poales</taxon>
        <taxon>Poaceae</taxon>
        <taxon>PACMAD clade</taxon>
        <taxon>Arundinoideae</taxon>
        <taxon>Arundineae</taxon>
        <taxon>Arundo</taxon>
    </lineage>
</organism>
<accession>A0A0A8XYA9</accession>
<reference evidence="2" key="1">
    <citation type="submission" date="2014-09" db="EMBL/GenBank/DDBJ databases">
        <authorList>
            <person name="Magalhaes I.L.F."/>
            <person name="Oliveira U."/>
            <person name="Santos F.R."/>
            <person name="Vidigal T.H.D.A."/>
            <person name="Brescovit A.D."/>
            <person name="Santos A.J."/>
        </authorList>
    </citation>
    <scope>NUCLEOTIDE SEQUENCE</scope>
    <source>
        <tissue evidence="2">Shoot tissue taken approximately 20 cm above the soil surface</tissue>
    </source>
</reference>
<proteinExistence type="predicted"/>
<sequence length="57" mass="7030">MTLFFLLQLDFILLHQTWPLEQKRTELYFQRFHAFFLPTMWNKCSSFLIFLLGNKLC</sequence>
<reference evidence="2" key="2">
    <citation type="journal article" date="2015" name="Data Brief">
        <title>Shoot transcriptome of the giant reed, Arundo donax.</title>
        <authorList>
            <person name="Barrero R.A."/>
            <person name="Guerrero F.D."/>
            <person name="Moolhuijzen P."/>
            <person name="Goolsby J.A."/>
            <person name="Tidwell J."/>
            <person name="Bellgard S.E."/>
            <person name="Bellgard M.I."/>
        </authorList>
    </citation>
    <scope>NUCLEOTIDE SEQUENCE</scope>
    <source>
        <tissue evidence="2">Shoot tissue taken approximately 20 cm above the soil surface</tissue>
    </source>
</reference>
<name>A0A0A8XYA9_ARUDO</name>